<evidence type="ECO:0000256" key="2">
    <source>
        <dbReference type="SAM" id="Phobius"/>
    </source>
</evidence>
<proteinExistence type="predicted"/>
<sequence length="157" mass="16397">MRVPQSRHPPSTRRSLAASVPLIGVAAGPSAIAPDAQQSVTVSIVVLCVGGLLVFLGARRVFSVDVRFATSSTVAIPRIAVIAGTGHPYALRSLPQPSSSHVVLARLATLLSTPDASATCAIRCAAVLPALARRNNSAPPIPPHRPAHRDRRRSDGR</sequence>
<dbReference type="EMBL" id="BAABJM010000003">
    <property type="protein sequence ID" value="GAA5059529.1"/>
    <property type="molecule type" value="Genomic_DNA"/>
</dbReference>
<dbReference type="Proteomes" id="UP001500603">
    <property type="component" value="Unassembled WGS sequence"/>
</dbReference>
<evidence type="ECO:0000256" key="1">
    <source>
        <dbReference type="SAM" id="MobiDB-lite"/>
    </source>
</evidence>
<gene>
    <name evidence="3" type="ORF">GCM10023318_40140</name>
</gene>
<keyword evidence="2" id="KW-1133">Transmembrane helix</keyword>
<feature type="transmembrane region" description="Helical" evidence="2">
    <location>
        <begin position="40"/>
        <end position="58"/>
    </location>
</feature>
<protein>
    <submittedName>
        <fullName evidence="3">Uncharacterized protein</fullName>
    </submittedName>
</protein>
<keyword evidence="4" id="KW-1185">Reference proteome</keyword>
<keyword evidence="2" id="KW-0472">Membrane</keyword>
<reference evidence="4" key="1">
    <citation type="journal article" date="2019" name="Int. J. Syst. Evol. Microbiol.">
        <title>The Global Catalogue of Microorganisms (GCM) 10K type strain sequencing project: providing services to taxonomists for standard genome sequencing and annotation.</title>
        <authorList>
            <consortium name="The Broad Institute Genomics Platform"/>
            <consortium name="The Broad Institute Genome Sequencing Center for Infectious Disease"/>
            <person name="Wu L."/>
            <person name="Ma J."/>
        </authorList>
    </citation>
    <scope>NUCLEOTIDE SEQUENCE [LARGE SCALE GENOMIC DNA]</scope>
    <source>
        <strain evidence="4">JCM 18298</strain>
    </source>
</reference>
<keyword evidence="2" id="KW-0812">Transmembrane</keyword>
<evidence type="ECO:0000313" key="4">
    <source>
        <dbReference type="Proteomes" id="UP001500603"/>
    </source>
</evidence>
<organism evidence="3 4">
    <name type="scientific">Nocardia callitridis</name>
    <dbReference type="NCBI Taxonomy" id="648753"/>
    <lineage>
        <taxon>Bacteria</taxon>
        <taxon>Bacillati</taxon>
        <taxon>Actinomycetota</taxon>
        <taxon>Actinomycetes</taxon>
        <taxon>Mycobacteriales</taxon>
        <taxon>Nocardiaceae</taxon>
        <taxon>Nocardia</taxon>
    </lineage>
</organism>
<evidence type="ECO:0000313" key="3">
    <source>
        <dbReference type="EMBL" id="GAA5059529.1"/>
    </source>
</evidence>
<accession>A0ABP9KIK4</accession>
<feature type="region of interest" description="Disordered" evidence="1">
    <location>
        <begin position="135"/>
        <end position="157"/>
    </location>
</feature>
<comment type="caution">
    <text evidence="3">The sequence shown here is derived from an EMBL/GenBank/DDBJ whole genome shotgun (WGS) entry which is preliminary data.</text>
</comment>
<name>A0ABP9KIK4_9NOCA</name>